<dbReference type="STRING" id="1236976.JCM16418_1365"/>
<dbReference type="EMBL" id="BAVZ01000003">
    <property type="protein sequence ID" value="GAF07353.1"/>
    <property type="molecule type" value="Genomic_DNA"/>
</dbReference>
<sequence length="250" mass="29455">MYDISQIHEAHSIFLHLLQHKVVKKGDTAIENYFHDMNIQQLVKRFADTSSTQVLVGNMNVHLVTKPKGSFFATNFTQMKDQMKERKSDGRVETRLELYMIHLVIMVYLSEVDGESTKGSHIDLYGGIRYLELTTRVTEVLEFWNKLLENDPEFGKRQKIAMTQLFNLWDTTKLQPDEDEQLRPNVKTKFGIVHMAMRLLEQEKLVKITDQRVTSLEALHERVELLYHSEQRYQEWKRLIDAATERGDRE</sequence>
<keyword evidence="2" id="KW-1185">Reference proteome</keyword>
<accession>W7YIA9</accession>
<proteinExistence type="predicted"/>
<gene>
    <name evidence="1" type="ORF">JCM16418_1365</name>
</gene>
<organism evidence="1 2">
    <name type="scientific">Paenibacillus pini JCM 16418</name>
    <dbReference type="NCBI Taxonomy" id="1236976"/>
    <lineage>
        <taxon>Bacteria</taxon>
        <taxon>Bacillati</taxon>
        <taxon>Bacillota</taxon>
        <taxon>Bacilli</taxon>
        <taxon>Bacillales</taxon>
        <taxon>Paenibacillaceae</taxon>
        <taxon>Paenibacillus</taxon>
    </lineage>
</organism>
<comment type="caution">
    <text evidence="1">The sequence shown here is derived from an EMBL/GenBank/DDBJ whole genome shotgun (WGS) entry which is preliminary data.</text>
</comment>
<dbReference type="AlphaFoldDB" id="W7YIA9"/>
<reference evidence="1 2" key="1">
    <citation type="journal article" date="2014" name="Genome Announc.">
        <title>Draft Genome Sequence of Paenibacillus pini JCM 16418T, Isolated from the Rhizosphere of Pine Tree.</title>
        <authorList>
            <person name="Yuki M."/>
            <person name="Oshima K."/>
            <person name="Suda W."/>
            <person name="Oshida Y."/>
            <person name="Kitamura K."/>
            <person name="Iida Y."/>
            <person name="Hattori M."/>
            <person name="Ohkuma M."/>
        </authorList>
    </citation>
    <scope>NUCLEOTIDE SEQUENCE [LARGE SCALE GENOMIC DNA]</scope>
    <source>
        <strain evidence="1 2">JCM 16418</strain>
    </source>
</reference>
<protein>
    <submittedName>
        <fullName evidence="1">Uncharacterized protein</fullName>
    </submittedName>
</protein>
<evidence type="ECO:0000313" key="2">
    <source>
        <dbReference type="Proteomes" id="UP000019364"/>
    </source>
</evidence>
<evidence type="ECO:0000313" key="1">
    <source>
        <dbReference type="EMBL" id="GAF07353.1"/>
    </source>
</evidence>
<dbReference type="InterPro" id="IPR045707">
    <property type="entry name" value="DUF6063"/>
</dbReference>
<dbReference type="Proteomes" id="UP000019364">
    <property type="component" value="Unassembled WGS sequence"/>
</dbReference>
<dbReference type="Pfam" id="PF19539">
    <property type="entry name" value="DUF6063"/>
    <property type="match status" value="1"/>
</dbReference>
<name>W7YIA9_9BACL</name>
<dbReference type="OrthoDB" id="2633772at2"/>
<dbReference type="RefSeq" id="WP_036646990.1">
    <property type="nucleotide sequence ID" value="NZ_BAVZ01000003.1"/>
</dbReference>
<dbReference type="eggNOG" id="ENOG5032MK5">
    <property type="taxonomic scope" value="Bacteria"/>
</dbReference>